<comment type="similarity">
    <text evidence="1 2">Belongs to the phospholipid scramblase family.</text>
</comment>
<dbReference type="Proteomes" id="UP000663860">
    <property type="component" value="Unassembled WGS sequence"/>
</dbReference>
<comment type="cofactor">
    <cofactor evidence="2">
        <name>Ca(2+)</name>
        <dbReference type="ChEBI" id="CHEBI:29108"/>
    </cofactor>
</comment>
<organism evidence="3 4">
    <name type="scientific">Adineta steineri</name>
    <dbReference type="NCBI Taxonomy" id="433720"/>
    <lineage>
        <taxon>Eukaryota</taxon>
        <taxon>Metazoa</taxon>
        <taxon>Spiralia</taxon>
        <taxon>Gnathifera</taxon>
        <taxon>Rotifera</taxon>
        <taxon>Eurotatoria</taxon>
        <taxon>Bdelloidea</taxon>
        <taxon>Adinetida</taxon>
        <taxon>Adinetidae</taxon>
        <taxon>Adineta</taxon>
    </lineage>
</organism>
<gene>
    <name evidence="3" type="ORF">IZO911_LOCUS22400</name>
</gene>
<evidence type="ECO:0000256" key="1">
    <source>
        <dbReference type="ARBA" id="ARBA00005350"/>
    </source>
</evidence>
<accession>A0A814N6Y1</accession>
<comment type="caution">
    <text evidence="3">The sequence shown here is derived from an EMBL/GenBank/DDBJ whole genome shotgun (WGS) entry which is preliminary data.</text>
</comment>
<comment type="function">
    <text evidence="2">May mediate accelerated ATP-independent bidirectional transbilayer migration of phospholipids upon binding calcium ions that results in a loss of phospholipid asymmetry in the plasma membrane.</text>
</comment>
<keyword evidence="2" id="KW-0449">Lipoprotein</keyword>
<reference evidence="3" key="1">
    <citation type="submission" date="2021-02" db="EMBL/GenBank/DDBJ databases">
        <authorList>
            <person name="Nowell W R."/>
        </authorList>
    </citation>
    <scope>NUCLEOTIDE SEQUENCE</scope>
</reference>
<protein>
    <recommendedName>
        <fullName evidence="2">Phospholipid scramblase</fullName>
    </recommendedName>
</protein>
<dbReference type="AlphaFoldDB" id="A0A814N6Y1"/>
<keyword evidence="2" id="KW-0106">Calcium</keyword>
<dbReference type="PANTHER" id="PTHR23248:SF63">
    <property type="entry name" value="PHOSPHOLIPID SCRAMBLASE"/>
    <property type="match status" value="1"/>
</dbReference>
<evidence type="ECO:0000256" key="2">
    <source>
        <dbReference type="RuleBase" id="RU363116"/>
    </source>
</evidence>
<dbReference type="Pfam" id="PF03803">
    <property type="entry name" value="Scramblase"/>
    <property type="match status" value="1"/>
</dbReference>
<evidence type="ECO:0000313" key="3">
    <source>
        <dbReference type="EMBL" id="CAF1089178.1"/>
    </source>
</evidence>
<dbReference type="GO" id="GO:0017128">
    <property type="term" value="F:phospholipid scramblase activity"/>
    <property type="evidence" value="ECO:0007669"/>
    <property type="project" value="InterPro"/>
</dbReference>
<keyword evidence="2" id="KW-0564">Palmitate</keyword>
<evidence type="ECO:0000313" key="4">
    <source>
        <dbReference type="Proteomes" id="UP000663860"/>
    </source>
</evidence>
<dbReference type="InterPro" id="IPR005552">
    <property type="entry name" value="Scramblase"/>
</dbReference>
<sequence length="248" mass="28324">MTQSSDSSNKSYLQGEISSQQNLSYLTTVDYLLVRQIFDTEQLVQTLVGITARVKFGIFNNLNQQICFAYEESNCFERFCCGSNRTFIIHIVNNSNQEIIRIERNRKFCTGICFCFANSCDCCTEEAFVESPPGTYIGKIRQKASCCRTQFNLINESNEKILSIISDYCICNGPCYCCCDNKFTIIGYDDHTEIGAIHKKYAGFIHEAFTDAELFTITFPQDLDKRMKAIGLAALFLINIMHFTQQNR</sequence>
<name>A0A814N6Y1_9BILA</name>
<dbReference type="EMBL" id="CAJNOE010000249">
    <property type="protein sequence ID" value="CAF1089178.1"/>
    <property type="molecule type" value="Genomic_DNA"/>
</dbReference>
<dbReference type="GO" id="GO:0005886">
    <property type="term" value="C:plasma membrane"/>
    <property type="evidence" value="ECO:0007669"/>
    <property type="project" value="TreeGrafter"/>
</dbReference>
<proteinExistence type="inferred from homology"/>
<dbReference type="PANTHER" id="PTHR23248">
    <property type="entry name" value="PHOSPHOLIPID SCRAMBLASE-RELATED"/>
    <property type="match status" value="1"/>
</dbReference>